<dbReference type="InterPro" id="IPR021316">
    <property type="entry name" value="DUF2913"/>
</dbReference>
<sequence>MSKLKYHQQLSEFVSSALLLIYSHLNVTGRFLPKEKRNELLIQYFKKQIKLPRNAMIKKDIKSLLIIARKNGETEAQLWSLHAMNHQFADKFTDADRLFTLLTYLYEEHGFESTLDDPDIKREKGVIYSSEKAIEHCFNSDNELIEPLPNYIIMDEPNRLVELINGHEEGMFIAEHVSTSIEDRCATLLLHKVTASSSSAAAQ</sequence>
<name>A0A510US85_ALIFS</name>
<accession>A0A510US85</accession>
<protein>
    <recommendedName>
        <fullName evidence="3">DUF2913 family protein</fullName>
    </recommendedName>
</protein>
<dbReference type="Pfam" id="PF11140">
    <property type="entry name" value="DUF2913"/>
    <property type="match status" value="1"/>
</dbReference>
<gene>
    <name evidence="1" type="ORF">AFI02nite_41260</name>
</gene>
<evidence type="ECO:0000313" key="2">
    <source>
        <dbReference type="Proteomes" id="UP000321787"/>
    </source>
</evidence>
<reference evidence="1 2" key="1">
    <citation type="submission" date="2019-07" db="EMBL/GenBank/DDBJ databases">
        <title>Whole genome shotgun sequence of Aliivibrio fischeri NBRC 101058.</title>
        <authorList>
            <person name="Hosoyama A."/>
            <person name="Uohara A."/>
            <person name="Ohji S."/>
            <person name="Ichikawa N."/>
        </authorList>
    </citation>
    <scope>NUCLEOTIDE SEQUENCE [LARGE SCALE GENOMIC DNA]</scope>
    <source>
        <strain evidence="1 2">NBRC 101058</strain>
    </source>
</reference>
<dbReference type="Proteomes" id="UP000321787">
    <property type="component" value="Unassembled WGS sequence"/>
</dbReference>
<dbReference type="EMBL" id="BJTZ01000064">
    <property type="protein sequence ID" value="GEK16090.1"/>
    <property type="molecule type" value="Genomic_DNA"/>
</dbReference>
<dbReference type="AlphaFoldDB" id="A0A510US85"/>
<evidence type="ECO:0008006" key="3">
    <source>
        <dbReference type="Google" id="ProtNLM"/>
    </source>
</evidence>
<dbReference type="RefSeq" id="WP_146866810.1">
    <property type="nucleotide sequence ID" value="NZ_BJTZ01000064.1"/>
</dbReference>
<organism evidence="1 2">
    <name type="scientific">Aliivibrio fischeri</name>
    <name type="common">Vibrio fischeri</name>
    <dbReference type="NCBI Taxonomy" id="668"/>
    <lineage>
        <taxon>Bacteria</taxon>
        <taxon>Pseudomonadati</taxon>
        <taxon>Pseudomonadota</taxon>
        <taxon>Gammaproteobacteria</taxon>
        <taxon>Vibrionales</taxon>
        <taxon>Vibrionaceae</taxon>
        <taxon>Aliivibrio</taxon>
    </lineage>
</organism>
<evidence type="ECO:0000313" key="1">
    <source>
        <dbReference type="EMBL" id="GEK16090.1"/>
    </source>
</evidence>
<comment type="caution">
    <text evidence="1">The sequence shown here is derived from an EMBL/GenBank/DDBJ whole genome shotgun (WGS) entry which is preliminary data.</text>
</comment>
<proteinExistence type="predicted"/>